<evidence type="ECO:0000313" key="4">
    <source>
        <dbReference type="Proteomes" id="UP000001409"/>
    </source>
</evidence>
<dbReference type="AlphaFoldDB" id="Q8FNN9"/>
<feature type="transmembrane region" description="Helical" evidence="1">
    <location>
        <begin position="82"/>
        <end position="103"/>
    </location>
</feature>
<sequence length="277" mass="28409">MGAMDKGDTRSAKRTIERAADQAEDHPALTTLARGGFIVLGILHILIGWIAVRIATGSGGSGDEASNSGALATIAEAPGGQFLLWVAVIALAALGLWQLSQLLAGEDLKERAKGAVMAMVYFSLAVTTSTFARGGSTSDGETATDVTATVLSQPWGVVLVVVAGLVVLGAGVYNLWKGATRDFREDLEAGAGSGQVGTAIIITGTAGYVARGIAFGILGVLIVIAGWAHDPEQAAGLDSALRTLGEQPFGSVLLIIVGIGLILYGAYSIARARYVRM</sequence>
<evidence type="ECO:0000256" key="1">
    <source>
        <dbReference type="SAM" id="Phobius"/>
    </source>
</evidence>
<feature type="transmembrane region" description="Helical" evidence="1">
    <location>
        <begin position="249"/>
        <end position="270"/>
    </location>
</feature>
<feature type="transmembrane region" description="Helical" evidence="1">
    <location>
        <begin position="155"/>
        <end position="176"/>
    </location>
</feature>
<keyword evidence="1" id="KW-1133">Transmembrane helix</keyword>
<accession>Q8FNN9</accession>
<dbReference type="InterPro" id="IPR009597">
    <property type="entry name" value="DUF1206"/>
</dbReference>
<keyword evidence="1" id="KW-0472">Membrane</keyword>
<name>Q8FNN9_COREF</name>
<feature type="transmembrane region" description="Helical" evidence="1">
    <location>
        <begin position="115"/>
        <end position="135"/>
    </location>
</feature>
<dbReference type="KEGG" id="cef:CE2105"/>
<organism evidence="3 4">
    <name type="scientific">Corynebacterium efficiens (strain DSM 44549 / YS-314 / AJ 12310 / JCM 11189 / NBRC 100395)</name>
    <dbReference type="NCBI Taxonomy" id="196164"/>
    <lineage>
        <taxon>Bacteria</taxon>
        <taxon>Bacillati</taxon>
        <taxon>Actinomycetota</taxon>
        <taxon>Actinomycetes</taxon>
        <taxon>Mycobacteriales</taxon>
        <taxon>Corynebacteriaceae</taxon>
        <taxon>Corynebacterium</taxon>
    </lineage>
</organism>
<dbReference type="HOGENOM" id="CLU_073530_1_0_11"/>
<feature type="transmembrane region" description="Helical" evidence="1">
    <location>
        <begin position="208"/>
        <end position="229"/>
    </location>
</feature>
<dbReference type="EMBL" id="BA000035">
    <property type="protein sequence ID" value="BAC18915.1"/>
    <property type="molecule type" value="Genomic_DNA"/>
</dbReference>
<dbReference type="eggNOG" id="ENOG502Z854">
    <property type="taxonomic scope" value="Bacteria"/>
</dbReference>
<proteinExistence type="predicted"/>
<feature type="transmembrane region" description="Helical" evidence="1">
    <location>
        <begin position="32"/>
        <end position="52"/>
    </location>
</feature>
<feature type="domain" description="DUF1206" evidence="2">
    <location>
        <begin position="206"/>
        <end position="274"/>
    </location>
</feature>
<feature type="domain" description="DUF1206" evidence="2">
    <location>
        <begin position="115"/>
        <end position="181"/>
    </location>
</feature>
<dbReference type="STRING" id="196164.gene:10742533"/>
<evidence type="ECO:0000259" key="2">
    <source>
        <dbReference type="Pfam" id="PF06724"/>
    </source>
</evidence>
<feature type="domain" description="DUF1206" evidence="2">
    <location>
        <begin position="36"/>
        <end position="101"/>
    </location>
</feature>
<evidence type="ECO:0000313" key="3">
    <source>
        <dbReference type="EMBL" id="BAC18915.1"/>
    </source>
</evidence>
<reference evidence="3 4" key="1">
    <citation type="journal article" date="2003" name="Genome Res.">
        <title>Comparative complete genome sequence analysis of the amino acid replacements responsible for the thermostability of Corynebacterium efficiens.</title>
        <authorList>
            <person name="Nishio Y."/>
            <person name="Nakamura Y."/>
            <person name="Kawarabayasi Y."/>
            <person name="Usuda Y."/>
            <person name="Kimura E."/>
            <person name="Sugimoto S."/>
            <person name="Matsui K."/>
            <person name="Yamagishi A."/>
            <person name="Kikuchi H."/>
            <person name="Ikeo K."/>
            <person name="Gojobori T."/>
        </authorList>
    </citation>
    <scope>NUCLEOTIDE SEQUENCE [LARGE SCALE GENOMIC DNA]</scope>
    <source>
        <strain evidence="4">DSM 44549 / YS-314 / AJ 12310 / JCM 11189 / NBRC 100395</strain>
    </source>
</reference>
<dbReference type="Pfam" id="PF06724">
    <property type="entry name" value="DUF1206"/>
    <property type="match status" value="3"/>
</dbReference>
<dbReference type="Proteomes" id="UP000001409">
    <property type="component" value="Chromosome"/>
</dbReference>
<protein>
    <recommendedName>
        <fullName evidence="2">DUF1206 domain-containing protein</fullName>
    </recommendedName>
</protein>
<keyword evidence="4" id="KW-1185">Reference proteome</keyword>
<keyword evidence="1" id="KW-0812">Transmembrane</keyword>